<dbReference type="PANTHER" id="PTHR11236:SF18">
    <property type="entry name" value="AMINODEOXYCHORISMATE SYNTHASE"/>
    <property type="match status" value="1"/>
</dbReference>
<evidence type="ECO:0000313" key="3">
    <source>
        <dbReference type="Proteomes" id="UP001560573"/>
    </source>
</evidence>
<dbReference type="PANTHER" id="PTHR11236">
    <property type="entry name" value="AMINOBENZOATE/ANTHRANILATE SYNTHASE"/>
    <property type="match status" value="1"/>
</dbReference>
<dbReference type="SUPFAM" id="SSF56322">
    <property type="entry name" value="ADC synthase"/>
    <property type="match status" value="1"/>
</dbReference>
<sequence length="430" mass="49039">MQRNTATYSISDNRLFKQQMLSWANQFNICCFLDNHEYSLPHTSTECLVAAGALSYIEANQNALLKLQAYQYHTKDWIFGHISYDVKNEIEQLTSGHPDHIQFPSVFFFQPETILQLNNGILTISSATLAPEKIMQEILKQVPLKETTQSAGIKIQSSISRNEYIDKIHLIQKKILQGYCYELNFCQQFFSEHAVIDPLATYHHLTSISPTPFATYYKLRDKYLLCASPERYIQKKEDIILSQPIKGTGKRDLSDPQKDACLKEQLRASSKDRNENVMIVDLVRNDLSKICKEASVTVEELFGIYTFPQVHQMISTIKGHLKQDVGFTDILRATFPMGSMTGAPKRKVMELIEEFEVSKRGIYSGAVGYITPENNFDFNVVIRSIIYNQLNKYLSYHVGGAITGNSIAESEYEECLLKASAIEQALHINR</sequence>
<dbReference type="InterPro" id="IPR019999">
    <property type="entry name" value="Anth_synth_I-like"/>
</dbReference>
<evidence type="ECO:0000259" key="1">
    <source>
        <dbReference type="Pfam" id="PF00425"/>
    </source>
</evidence>
<dbReference type="Pfam" id="PF00425">
    <property type="entry name" value="Chorismate_bind"/>
    <property type="match status" value="1"/>
</dbReference>
<dbReference type="InterPro" id="IPR005801">
    <property type="entry name" value="ADC_synthase"/>
</dbReference>
<dbReference type="Proteomes" id="UP001560573">
    <property type="component" value="Unassembled WGS sequence"/>
</dbReference>
<comment type="caution">
    <text evidence="2">The sequence shown here is derived from an EMBL/GenBank/DDBJ whole genome shotgun (WGS) entry which is preliminary data.</text>
</comment>
<dbReference type="EMBL" id="JAULBC010000001">
    <property type="protein sequence ID" value="MEX6686084.1"/>
    <property type="molecule type" value="Genomic_DNA"/>
</dbReference>
<proteinExistence type="predicted"/>
<keyword evidence="3" id="KW-1185">Reference proteome</keyword>
<reference evidence="2 3" key="1">
    <citation type="submission" date="2023-07" db="EMBL/GenBank/DDBJ databases">
        <authorList>
            <person name="Lian W.-H."/>
        </authorList>
    </citation>
    <scope>NUCLEOTIDE SEQUENCE [LARGE SCALE GENOMIC DNA]</scope>
    <source>
        <strain evidence="2 3">SYSU DXS3180</strain>
    </source>
</reference>
<accession>A0ABV3ZA32</accession>
<dbReference type="Gene3D" id="3.60.120.10">
    <property type="entry name" value="Anthranilate synthase"/>
    <property type="match status" value="1"/>
</dbReference>
<gene>
    <name evidence="2" type="ORF">QTN47_01180</name>
</gene>
<evidence type="ECO:0000313" key="2">
    <source>
        <dbReference type="EMBL" id="MEX6686084.1"/>
    </source>
</evidence>
<organism evidence="2 3">
    <name type="scientific">Danxiaibacter flavus</name>
    <dbReference type="NCBI Taxonomy" id="3049108"/>
    <lineage>
        <taxon>Bacteria</taxon>
        <taxon>Pseudomonadati</taxon>
        <taxon>Bacteroidota</taxon>
        <taxon>Chitinophagia</taxon>
        <taxon>Chitinophagales</taxon>
        <taxon>Chitinophagaceae</taxon>
        <taxon>Danxiaibacter</taxon>
    </lineage>
</organism>
<dbReference type="PRINTS" id="PR00095">
    <property type="entry name" value="ANTSNTHASEI"/>
</dbReference>
<feature type="domain" description="Chorismate-utilising enzyme C-terminal" evidence="1">
    <location>
        <begin position="161"/>
        <end position="418"/>
    </location>
</feature>
<protein>
    <submittedName>
        <fullName evidence="2">Anthranilate synthase component I family protein</fullName>
    </submittedName>
</protein>
<name>A0ABV3ZA32_9BACT</name>
<dbReference type="InterPro" id="IPR015890">
    <property type="entry name" value="Chorismate_C"/>
</dbReference>
<dbReference type="RefSeq" id="WP_369327473.1">
    <property type="nucleotide sequence ID" value="NZ_JAULBC010000001.1"/>
</dbReference>